<dbReference type="HOGENOM" id="CLU_765212_0_0_1"/>
<dbReference type="GeneID" id="18925541"/>
<proteinExistence type="predicted"/>
<accession>F4R7C4</accession>
<feature type="compositionally biased region" description="Basic and acidic residues" evidence="1">
    <location>
        <begin position="176"/>
        <end position="189"/>
    </location>
</feature>
<dbReference type="Proteomes" id="UP000001072">
    <property type="component" value="Unassembled WGS sequence"/>
</dbReference>
<dbReference type="AlphaFoldDB" id="F4R7C4"/>
<protein>
    <submittedName>
        <fullName evidence="2">Uncharacterized protein</fullName>
    </submittedName>
</protein>
<gene>
    <name evidence="2" type="ORF">MELLADRAFT_115182</name>
</gene>
<sequence length="362" mass="40393">MCSKVSVTNCHQLKPSPSLAIRTKAPLSRTKIESGTASLYSQASKSTIPRTPTYQNYLPSQNQPSEMIKSTPDHPLSFLNSPPPNMQTFERNRHGDPVSIYSGRESVFSQASAAPSDWTPNTTPSLQSPITPRTAVSDYNKSPSQSFPKYKTASTTSSNSEKENGDEVQFRGSNELPREPKRSLIDRPRPISRARTPTFSAPHADTDRLFHSVLRTSKSFDRGRRFWLSNPTSEDSLPPVPKIPNQFQLSSTRKSSLVNLSQPHNPHSLNPYGNLKASRTATDLHHQQHEFESMYETAEIRSDINRSMDSMNLFDNRSPCLTLTNPAMVNISPLKPSPSRKGVFPHSINAIRNQLKPRKSGV</sequence>
<keyword evidence="3" id="KW-1185">Reference proteome</keyword>
<dbReference type="OrthoDB" id="10310805at2759"/>
<feature type="region of interest" description="Disordered" evidence="1">
    <location>
        <begin position="59"/>
        <end position="203"/>
    </location>
</feature>
<evidence type="ECO:0000313" key="2">
    <source>
        <dbReference type="EMBL" id="EGG11290.1"/>
    </source>
</evidence>
<organism evidence="3">
    <name type="scientific">Melampsora larici-populina (strain 98AG31 / pathotype 3-4-7)</name>
    <name type="common">Poplar leaf rust fungus</name>
    <dbReference type="NCBI Taxonomy" id="747676"/>
    <lineage>
        <taxon>Eukaryota</taxon>
        <taxon>Fungi</taxon>
        <taxon>Dikarya</taxon>
        <taxon>Basidiomycota</taxon>
        <taxon>Pucciniomycotina</taxon>
        <taxon>Pucciniomycetes</taxon>
        <taxon>Pucciniales</taxon>
        <taxon>Melampsoraceae</taxon>
        <taxon>Melampsora</taxon>
    </lineage>
</organism>
<name>F4R7C4_MELLP</name>
<feature type="compositionally biased region" description="Polar residues" evidence="1">
    <location>
        <begin position="137"/>
        <end position="159"/>
    </location>
</feature>
<dbReference type="KEGG" id="mlr:MELLADRAFT_115182"/>
<feature type="compositionally biased region" description="Polar residues" evidence="1">
    <location>
        <begin position="107"/>
        <end position="131"/>
    </location>
</feature>
<feature type="compositionally biased region" description="Basic and acidic residues" evidence="1">
    <location>
        <begin position="160"/>
        <end position="169"/>
    </location>
</feature>
<evidence type="ECO:0000313" key="3">
    <source>
        <dbReference type="Proteomes" id="UP000001072"/>
    </source>
</evidence>
<dbReference type="InParanoid" id="F4R7C4"/>
<dbReference type="EMBL" id="GL883092">
    <property type="protein sequence ID" value="EGG11290.1"/>
    <property type="molecule type" value="Genomic_DNA"/>
</dbReference>
<dbReference type="RefSeq" id="XP_007404925.1">
    <property type="nucleotide sequence ID" value="XM_007404863.1"/>
</dbReference>
<evidence type="ECO:0000256" key="1">
    <source>
        <dbReference type="SAM" id="MobiDB-lite"/>
    </source>
</evidence>
<dbReference type="VEuPathDB" id="FungiDB:MELLADRAFT_115182"/>
<reference evidence="3" key="1">
    <citation type="journal article" date="2011" name="Proc. Natl. Acad. Sci. U.S.A.">
        <title>Obligate biotrophy features unraveled by the genomic analysis of rust fungi.</title>
        <authorList>
            <person name="Duplessis S."/>
            <person name="Cuomo C.A."/>
            <person name="Lin Y.-C."/>
            <person name="Aerts A."/>
            <person name="Tisserant E."/>
            <person name="Veneault-Fourrey C."/>
            <person name="Joly D.L."/>
            <person name="Hacquard S."/>
            <person name="Amselem J."/>
            <person name="Cantarel B.L."/>
            <person name="Chiu R."/>
            <person name="Coutinho P.M."/>
            <person name="Feau N."/>
            <person name="Field M."/>
            <person name="Frey P."/>
            <person name="Gelhaye E."/>
            <person name="Goldberg J."/>
            <person name="Grabherr M.G."/>
            <person name="Kodira C.D."/>
            <person name="Kohler A."/>
            <person name="Kuees U."/>
            <person name="Lindquist E.A."/>
            <person name="Lucas S.M."/>
            <person name="Mago R."/>
            <person name="Mauceli E."/>
            <person name="Morin E."/>
            <person name="Murat C."/>
            <person name="Pangilinan J.L."/>
            <person name="Park R."/>
            <person name="Pearson M."/>
            <person name="Quesneville H."/>
            <person name="Rouhier N."/>
            <person name="Sakthikumar S."/>
            <person name="Salamov A.A."/>
            <person name="Schmutz J."/>
            <person name="Selles B."/>
            <person name="Shapiro H."/>
            <person name="Tanguay P."/>
            <person name="Tuskan G.A."/>
            <person name="Henrissat B."/>
            <person name="Van de Peer Y."/>
            <person name="Rouze P."/>
            <person name="Ellis J.G."/>
            <person name="Dodds P.N."/>
            <person name="Schein J.E."/>
            <person name="Zhong S."/>
            <person name="Hamelin R.C."/>
            <person name="Grigoriev I.V."/>
            <person name="Szabo L.J."/>
            <person name="Martin F."/>
        </authorList>
    </citation>
    <scope>NUCLEOTIDE SEQUENCE [LARGE SCALE GENOMIC DNA]</scope>
    <source>
        <strain evidence="3">98AG31 / pathotype 3-4-7</strain>
    </source>
</reference>